<name>A0A7J6X6C3_THATH</name>
<proteinExistence type="predicted"/>
<dbReference type="AlphaFoldDB" id="A0A7J6X6C3"/>
<evidence type="ECO:0000313" key="2">
    <source>
        <dbReference type="Proteomes" id="UP000554482"/>
    </source>
</evidence>
<dbReference type="EMBL" id="JABWDY010004373">
    <property type="protein sequence ID" value="KAF5205219.1"/>
    <property type="molecule type" value="Genomic_DNA"/>
</dbReference>
<sequence>MKKSPKYYCFDGYIEEILDDEGIGGCDGVGSNGGRDWGWGNVGSVEYPTSLALFEKVGDEEKSTNEGGGLLL</sequence>
<protein>
    <submittedName>
        <fullName evidence="1">Uncharacterized protein</fullName>
    </submittedName>
</protein>
<dbReference type="Proteomes" id="UP000554482">
    <property type="component" value="Unassembled WGS sequence"/>
</dbReference>
<comment type="caution">
    <text evidence="1">The sequence shown here is derived from an EMBL/GenBank/DDBJ whole genome shotgun (WGS) entry which is preliminary data.</text>
</comment>
<evidence type="ECO:0000313" key="1">
    <source>
        <dbReference type="EMBL" id="KAF5205219.1"/>
    </source>
</evidence>
<accession>A0A7J6X6C3</accession>
<reference evidence="1 2" key="1">
    <citation type="submission" date="2020-06" db="EMBL/GenBank/DDBJ databases">
        <title>Transcriptomic and genomic resources for Thalictrum thalictroides and T. hernandezii: Facilitating candidate gene discovery in an emerging model plant lineage.</title>
        <authorList>
            <person name="Arias T."/>
            <person name="Riano-Pachon D.M."/>
            <person name="Di Stilio V.S."/>
        </authorList>
    </citation>
    <scope>NUCLEOTIDE SEQUENCE [LARGE SCALE GENOMIC DNA]</scope>
    <source>
        <strain evidence="2">cv. WT478/WT964</strain>
        <tissue evidence="1">Leaves</tissue>
    </source>
</reference>
<keyword evidence="2" id="KW-1185">Reference proteome</keyword>
<organism evidence="1 2">
    <name type="scientific">Thalictrum thalictroides</name>
    <name type="common">Rue-anemone</name>
    <name type="synonym">Anemone thalictroides</name>
    <dbReference type="NCBI Taxonomy" id="46969"/>
    <lineage>
        <taxon>Eukaryota</taxon>
        <taxon>Viridiplantae</taxon>
        <taxon>Streptophyta</taxon>
        <taxon>Embryophyta</taxon>
        <taxon>Tracheophyta</taxon>
        <taxon>Spermatophyta</taxon>
        <taxon>Magnoliopsida</taxon>
        <taxon>Ranunculales</taxon>
        <taxon>Ranunculaceae</taxon>
        <taxon>Thalictroideae</taxon>
        <taxon>Thalictrum</taxon>
    </lineage>
</organism>
<gene>
    <name evidence="1" type="ORF">FRX31_005194</name>
</gene>